<reference evidence="2" key="1">
    <citation type="journal article" date="2020" name="Stud. Mycol.">
        <title>101 Dothideomycetes genomes: a test case for predicting lifestyles and emergence of pathogens.</title>
        <authorList>
            <person name="Haridas S."/>
            <person name="Albert R."/>
            <person name="Binder M."/>
            <person name="Bloem J."/>
            <person name="Labutti K."/>
            <person name="Salamov A."/>
            <person name="Andreopoulos B."/>
            <person name="Baker S."/>
            <person name="Barry K."/>
            <person name="Bills G."/>
            <person name="Bluhm B."/>
            <person name="Cannon C."/>
            <person name="Castanera R."/>
            <person name="Culley D."/>
            <person name="Daum C."/>
            <person name="Ezra D."/>
            <person name="Gonzalez J."/>
            <person name="Henrissat B."/>
            <person name="Kuo A."/>
            <person name="Liang C."/>
            <person name="Lipzen A."/>
            <person name="Lutzoni F."/>
            <person name="Magnuson J."/>
            <person name="Mondo S."/>
            <person name="Nolan M."/>
            <person name="Ohm R."/>
            <person name="Pangilinan J."/>
            <person name="Park H.-J."/>
            <person name="Ramirez L."/>
            <person name="Alfaro M."/>
            <person name="Sun H."/>
            <person name="Tritt A."/>
            <person name="Yoshinaga Y."/>
            <person name="Zwiers L.-H."/>
            <person name="Turgeon B."/>
            <person name="Goodwin S."/>
            <person name="Spatafora J."/>
            <person name="Crous P."/>
            <person name="Grigoriev I."/>
        </authorList>
    </citation>
    <scope>NUCLEOTIDE SEQUENCE</scope>
    <source>
        <strain evidence="2">CBS 125425</strain>
    </source>
</reference>
<keyword evidence="1" id="KW-0472">Membrane</keyword>
<keyword evidence="1" id="KW-1133">Transmembrane helix</keyword>
<dbReference type="EMBL" id="ML996112">
    <property type="protein sequence ID" value="KAF2737913.1"/>
    <property type="molecule type" value="Genomic_DNA"/>
</dbReference>
<keyword evidence="3" id="KW-1185">Reference proteome</keyword>
<dbReference type="Proteomes" id="UP000799444">
    <property type="component" value="Unassembled WGS sequence"/>
</dbReference>
<dbReference type="AlphaFoldDB" id="A0A9P4R1X7"/>
<evidence type="ECO:0000256" key="1">
    <source>
        <dbReference type="SAM" id="Phobius"/>
    </source>
</evidence>
<proteinExistence type="predicted"/>
<feature type="transmembrane region" description="Helical" evidence="1">
    <location>
        <begin position="12"/>
        <end position="38"/>
    </location>
</feature>
<keyword evidence="1" id="KW-0812">Transmembrane</keyword>
<comment type="caution">
    <text evidence="2">The sequence shown here is derived from an EMBL/GenBank/DDBJ whole genome shotgun (WGS) entry which is preliminary data.</text>
</comment>
<sequence length="54" mass="6097">MALLDDLQQLPLLPLLLKAILILSTPFLLVLTVYFFLVPNALKDSRRRKLPPGP</sequence>
<name>A0A9P4R1X7_9PLEO</name>
<protein>
    <submittedName>
        <fullName evidence="2">Uncharacterized protein</fullName>
    </submittedName>
</protein>
<evidence type="ECO:0000313" key="2">
    <source>
        <dbReference type="EMBL" id="KAF2737913.1"/>
    </source>
</evidence>
<gene>
    <name evidence="2" type="ORF">EJ04DRAFT_509878</name>
</gene>
<feature type="non-terminal residue" evidence="2">
    <location>
        <position position="54"/>
    </location>
</feature>
<accession>A0A9P4R1X7</accession>
<evidence type="ECO:0000313" key="3">
    <source>
        <dbReference type="Proteomes" id="UP000799444"/>
    </source>
</evidence>
<organism evidence="2 3">
    <name type="scientific">Polyplosphaeria fusca</name>
    <dbReference type="NCBI Taxonomy" id="682080"/>
    <lineage>
        <taxon>Eukaryota</taxon>
        <taxon>Fungi</taxon>
        <taxon>Dikarya</taxon>
        <taxon>Ascomycota</taxon>
        <taxon>Pezizomycotina</taxon>
        <taxon>Dothideomycetes</taxon>
        <taxon>Pleosporomycetidae</taxon>
        <taxon>Pleosporales</taxon>
        <taxon>Tetraplosphaeriaceae</taxon>
        <taxon>Polyplosphaeria</taxon>
    </lineage>
</organism>